<dbReference type="SUPFAM" id="SSF53335">
    <property type="entry name" value="S-adenosyl-L-methionine-dependent methyltransferases"/>
    <property type="match status" value="1"/>
</dbReference>
<dbReference type="InterPro" id="IPR041698">
    <property type="entry name" value="Methyltransf_25"/>
</dbReference>
<dbReference type="EMBL" id="JBBMFK010000002">
    <property type="protein sequence ID" value="MEQ2442168.1"/>
    <property type="molecule type" value="Genomic_DNA"/>
</dbReference>
<dbReference type="Pfam" id="PF13649">
    <property type="entry name" value="Methyltransf_25"/>
    <property type="match status" value="1"/>
</dbReference>
<dbReference type="InterPro" id="IPR029063">
    <property type="entry name" value="SAM-dependent_MTases_sf"/>
</dbReference>
<protein>
    <submittedName>
        <fullName evidence="2">Class I SAM-dependent methyltransferase</fullName>
        <ecNumber evidence="2">2.1.-.-</ecNumber>
    </submittedName>
</protein>
<gene>
    <name evidence="2" type="ORF">WMO64_01640</name>
</gene>
<dbReference type="GO" id="GO:0008168">
    <property type="term" value="F:methyltransferase activity"/>
    <property type="evidence" value="ECO:0007669"/>
    <property type="project" value="UniProtKB-KW"/>
</dbReference>
<evidence type="ECO:0000313" key="3">
    <source>
        <dbReference type="Proteomes" id="UP001464378"/>
    </source>
</evidence>
<accession>A0ABV1E7Z4</accession>
<reference evidence="2 3" key="1">
    <citation type="submission" date="2024-03" db="EMBL/GenBank/DDBJ databases">
        <title>Human intestinal bacterial collection.</title>
        <authorList>
            <person name="Pauvert C."/>
            <person name="Hitch T.C.A."/>
            <person name="Clavel T."/>
        </authorList>
    </citation>
    <scope>NUCLEOTIDE SEQUENCE [LARGE SCALE GENOMIC DNA]</scope>
    <source>
        <strain evidence="2 3">CLA-AP-H29</strain>
    </source>
</reference>
<organism evidence="2 3">
    <name type="scientific">Pseudoflavonifractor intestinihominis</name>
    <dbReference type="NCBI Taxonomy" id="3133171"/>
    <lineage>
        <taxon>Bacteria</taxon>
        <taxon>Bacillati</taxon>
        <taxon>Bacillota</taxon>
        <taxon>Clostridia</taxon>
        <taxon>Eubacteriales</taxon>
        <taxon>Oscillospiraceae</taxon>
        <taxon>Pseudoflavonifractor</taxon>
    </lineage>
</organism>
<dbReference type="Proteomes" id="UP001464378">
    <property type="component" value="Unassembled WGS sequence"/>
</dbReference>
<evidence type="ECO:0000313" key="2">
    <source>
        <dbReference type="EMBL" id="MEQ2442168.1"/>
    </source>
</evidence>
<sequence>MKERVPIPDFARRWAEHVAASTSPRMTDDRAEQDFWRTFIRKKVYAPEPSALQVLAYLRPLLRAHGVETALELGPGWGSYTITLAELCREVACVDISRDVLDFVLRAGAERGLTNLSAFHAKWEDFTPERRYDLVFGYNCFYRQADLTDCFRRMDRAANKLCVVGMNTGLATAWIHELDEVGGQVNWEWKDYIYFVGVLYQMGIDPNVAVLPFEKEISYPDTDALVRGECARCAPGTVDDETAREILCRHFVCTREGGWRATVRYHSGVVWWRPTGQQRG</sequence>
<dbReference type="EC" id="2.1.-.-" evidence="2"/>
<keyword evidence="2" id="KW-0808">Transferase</keyword>
<keyword evidence="2" id="KW-0489">Methyltransferase</keyword>
<dbReference type="Gene3D" id="3.40.50.150">
    <property type="entry name" value="Vaccinia Virus protein VP39"/>
    <property type="match status" value="1"/>
</dbReference>
<dbReference type="RefSeq" id="WP_349230790.1">
    <property type="nucleotide sequence ID" value="NZ_JBBMFK010000002.1"/>
</dbReference>
<comment type="caution">
    <text evidence="2">The sequence shown here is derived from an EMBL/GenBank/DDBJ whole genome shotgun (WGS) entry which is preliminary data.</text>
</comment>
<name>A0ABV1E7Z4_9FIRM</name>
<feature type="domain" description="Methyltransferase" evidence="1">
    <location>
        <begin position="71"/>
        <end position="157"/>
    </location>
</feature>
<proteinExistence type="predicted"/>
<dbReference type="CDD" id="cd02440">
    <property type="entry name" value="AdoMet_MTases"/>
    <property type="match status" value="1"/>
</dbReference>
<evidence type="ECO:0000259" key="1">
    <source>
        <dbReference type="Pfam" id="PF13649"/>
    </source>
</evidence>
<keyword evidence="3" id="KW-1185">Reference proteome</keyword>
<dbReference type="GO" id="GO:0032259">
    <property type="term" value="P:methylation"/>
    <property type="evidence" value="ECO:0007669"/>
    <property type="project" value="UniProtKB-KW"/>
</dbReference>